<dbReference type="OrthoDB" id="1523452at2"/>
<evidence type="ECO:0008006" key="3">
    <source>
        <dbReference type="Google" id="ProtNLM"/>
    </source>
</evidence>
<sequence length="203" mass="24181">MEKGAVLPLFYLPNVEFFKNLYQYKDLGLFIEKQEHYPKQTFRNRTSIAGPNGQLDLTVPVQKGSNARTAFKDVRISNEDKWQRIHWLSLETSYRSSAYFEFYEDAFAPFYHKKYDFLFDYNLELLQVILKLLKMPVAFELTKTYEKEYENFTDLRSAITPNKGSDYQNKKYFQVFEDRNGYINNISIVDLLFNQGPQAVRFF</sequence>
<dbReference type="EMBL" id="SWBP01000003">
    <property type="protein sequence ID" value="TKB97566.1"/>
    <property type="molecule type" value="Genomic_DNA"/>
</dbReference>
<keyword evidence="2" id="KW-1185">Reference proteome</keyword>
<dbReference type="InterPro" id="IPR014985">
    <property type="entry name" value="WbqC"/>
</dbReference>
<name>A0A4U1BX41_9SPHI</name>
<dbReference type="Pfam" id="PF08889">
    <property type="entry name" value="WbqC"/>
    <property type="match status" value="1"/>
</dbReference>
<protein>
    <recommendedName>
        <fullName evidence="3">WbqC-like protein</fullName>
    </recommendedName>
</protein>
<reference evidence="1 2" key="1">
    <citation type="submission" date="2019-04" db="EMBL/GenBank/DDBJ databases">
        <title>Pedobacter sp. AR-3-17 sp. nov., isolated from Arctic soil.</title>
        <authorList>
            <person name="Dahal R.H."/>
            <person name="Kim D.-U."/>
        </authorList>
    </citation>
    <scope>NUCLEOTIDE SEQUENCE [LARGE SCALE GENOMIC DNA]</scope>
    <source>
        <strain evidence="1 2">AR-3-17</strain>
    </source>
</reference>
<accession>A0A4U1BX41</accession>
<evidence type="ECO:0000313" key="1">
    <source>
        <dbReference type="EMBL" id="TKB97566.1"/>
    </source>
</evidence>
<gene>
    <name evidence="1" type="ORF">FA046_09345</name>
</gene>
<dbReference type="Proteomes" id="UP000308181">
    <property type="component" value="Unassembled WGS sequence"/>
</dbReference>
<dbReference type="AlphaFoldDB" id="A0A4U1BX41"/>
<proteinExistence type="predicted"/>
<comment type="caution">
    <text evidence="1">The sequence shown here is derived from an EMBL/GenBank/DDBJ whole genome shotgun (WGS) entry which is preliminary data.</text>
</comment>
<dbReference type="RefSeq" id="WP_136826141.1">
    <property type="nucleotide sequence ID" value="NZ_SWBP01000003.1"/>
</dbReference>
<evidence type="ECO:0000313" key="2">
    <source>
        <dbReference type="Proteomes" id="UP000308181"/>
    </source>
</evidence>
<organism evidence="1 2">
    <name type="scientific">Pedobacter cryophilus</name>
    <dbReference type="NCBI Taxonomy" id="2571271"/>
    <lineage>
        <taxon>Bacteria</taxon>
        <taxon>Pseudomonadati</taxon>
        <taxon>Bacteroidota</taxon>
        <taxon>Sphingobacteriia</taxon>
        <taxon>Sphingobacteriales</taxon>
        <taxon>Sphingobacteriaceae</taxon>
        <taxon>Pedobacter</taxon>
    </lineage>
</organism>